<organism evidence="3 4">
    <name type="scientific">Haloferula helveola</name>
    <dbReference type="NCBI Taxonomy" id="490095"/>
    <lineage>
        <taxon>Bacteria</taxon>
        <taxon>Pseudomonadati</taxon>
        <taxon>Verrucomicrobiota</taxon>
        <taxon>Verrucomicrobiia</taxon>
        <taxon>Verrucomicrobiales</taxon>
        <taxon>Verrucomicrobiaceae</taxon>
        <taxon>Haloferula</taxon>
    </lineage>
</organism>
<evidence type="ECO:0000256" key="2">
    <source>
        <dbReference type="HAMAP-Rule" id="MF_00795"/>
    </source>
</evidence>
<accession>A0ABM7RBP4</accession>
<dbReference type="InterPro" id="IPR005627">
    <property type="entry name" value="CutC-like"/>
</dbReference>
<reference evidence="3 4" key="1">
    <citation type="submission" date="2021-06" db="EMBL/GenBank/DDBJ databases">
        <title>Complete genome of Haloferula helveola possessing various polysaccharide degrading enzymes.</title>
        <authorList>
            <person name="Takami H."/>
            <person name="Huang C."/>
            <person name="Hamasaki K."/>
        </authorList>
    </citation>
    <scope>NUCLEOTIDE SEQUENCE [LARGE SCALE GENOMIC DNA]</scope>
    <source>
        <strain evidence="3 4">CN-1</strain>
    </source>
</reference>
<dbReference type="SUPFAM" id="SSF110395">
    <property type="entry name" value="CutC-like"/>
    <property type="match status" value="1"/>
</dbReference>
<keyword evidence="2" id="KW-0963">Cytoplasm</keyword>
<gene>
    <name evidence="2 3" type="primary">cutC</name>
    <name evidence="3" type="ORF">HAHE_29480</name>
</gene>
<evidence type="ECO:0000256" key="1">
    <source>
        <dbReference type="ARBA" id="ARBA00007768"/>
    </source>
</evidence>
<comment type="similarity">
    <text evidence="1 2">Belongs to the CutC family.</text>
</comment>
<comment type="subcellular location">
    <subcellularLocation>
        <location evidence="2">Cytoplasm</location>
    </subcellularLocation>
</comment>
<proteinExistence type="inferred from homology"/>
<comment type="caution">
    <text evidence="2">Once thought to be involved in copper homeostasis, experiments in E.coli have shown this is not the case.</text>
</comment>
<dbReference type="HAMAP" id="MF_00795">
    <property type="entry name" value="CutC"/>
    <property type="match status" value="1"/>
</dbReference>
<evidence type="ECO:0000313" key="3">
    <source>
        <dbReference type="EMBL" id="BCX49040.1"/>
    </source>
</evidence>
<evidence type="ECO:0000313" key="4">
    <source>
        <dbReference type="Proteomes" id="UP001374893"/>
    </source>
</evidence>
<dbReference type="Gene3D" id="3.20.20.380">
    <property type="entry name" value="Copper homeostasis (CutC) domain"/>
    <property type="match status" value="1"/>
</dbReference>
<name>A0ABM7RBP4_9BACT</name>
<keyword evidence="4" id="KW-1185">Reference proteome</keyword>
<dbReference type="RefSeq" id="WP_338685477.1">
    <property type="nucleotide sequence ID" value="NZ_AP024702.1"/>
</dbReference>
<sequence>MKVEICLDSLPSVAASAEAGAHRIELCSGLVEGGLTPSIGVLKQARRIFPGGIVMMIRPRGGDFLYSPDELAAMADDIRAAAEHGADAVVFGCLQADGSIDEAACEPLIAAAGGLPVVFHRAFDVSADLSASLETLTGLGFTRVLTSGGAPTAVEGAEVIGELVRQAAGRIEILPGGGIRAENAATVAATGAGQIHLTGRRTTDSTMTFRRPEIPMGAGSVPGEYEHRTTDPNLIRQLLASF</sequence>
<dbReference type="PANTHER" id="PTHR12598">
    <property type="entry name" value="COPPER HOMEOSTASIS PROTEIN CUTC"/>
    <property type="match status" value="1"/>
</dbReference>
<dbReference type="Pfam" id="PF03932">
    <property type="entry name" value="CutC"/>
    <property type="match status" value="1"/>
</dbReference>
<dbReference type="Proteomes" id="UP001374893">
    <property type="component" value="Chromosome"/>
</dbReference>
<dbReference type="EMBL" id="AP024702">
    <property type="protein sequence ID" value="BCX49040.1"/>
    <property type="molecule type" value="Genomic_DNA"/>
</dbReference>
<protein>
    <recommendedName>
        <fullName evidence="2">PF03932 family protein CutC</fullName>
    </recommendedName>
</protein>
<dbReference type="PANTHER" id="PTHR12598:SF0">
    <property type="entry name" value="COPPER HOMEOSTASIS PROTEIN CUTC HOMOLOG"/>
    <property type="match status" value="1"/>
</dbReference>
<dbReference type="InterPro" id="IPR036822">
    <property type="entry name" value="CutC-like_dom_sf"/>
</dbReference>